<dbReference type="InterPro" id="IPR029308">
    <property type="entry name" value="FANCI_S1"/>
</dbReference>
<dbReference type="EMBL" id="JABFTP020000103">
    <property type="protein sequence ID" value="KAL3277409.1"/>
    <property type="molecule type" value="Genomic_DNA"/>
</dbReference>
<sequence length="134" mass="15272">MSNLKDTILLYGQSNDLKSLRKLLNNTAENELISLMKKNIVSGSFVQLLNYILQGLSNSLSMNSKKLNLTIQTLKALDDNEVPTSQVNDIVNYINADLPKYNSECLVEFSNFCLESLQNNKCNQYSWKEIFLKL</sequence>
<protein>
    <recommendedName>
        <fullName evidence="1">FANCI solenoid 1 domain-containing protein</fullName>
    </recommendedName>
</protein>
<comment type="caution">
    <text evidence="2">The sequence shown here is derived from an EMBL/GenBank/DDBJ whole genome shotgun (WGS) entry which is preliminary data.</text>
</comment>
<organism evidence="2 3">
    <name type="scientific">Cryptolaemus montrouzieri</name>
    <dbReference type="NCBI Taxonomy" id="559131"/>
    <lineage>
        <taxon>Eukaryota</taxon>
        <taxon>Metazoa</taxon>
        <taxon>Ecdysozoa</taxon>
        <taxon>Arthropoda</taxon>
        <taxon>Hexapoda</taxon>
        <taxon>Insecta</taxon>
        <taxon>Pterygota</taxon>
        <taxon>Neoptera</taxon>
        <taxon>Endopterygota</taxon>
        <taxon>Coleoptera</taxon>
        <taxon>Polyphaga</taxon>
        <taxon>Cucujiformia</taxon>
        <taxon>Coccinelloidea</taxon>
        <taxon>Coccinellidae</taxon>
        <taxon>Scymninae</taxon>
        <taxon>Scymnini</taxon>
        <taxon>Cryptolaemus</taxon>
    </lineage>
</organism>
<keyword evidence="3" id="KW-1185">Reference proteome</keyword>
<proteinExistence type="predicted"/>
<dbReference type="Proteomes" id="UP001516400">
    <property type="component" value="Unassembled WGS sequence"/>
</dbReference>
<reference evidence="2 3" key="1">
    <citation type="journal article" date="2021" name="BMC Biol.">
        <title>Horizontally acquired antibacterial genes associated with adaptive radiation of ladybird beetles.</title>
        <authorList>
            <person name="Li H.S."/>
            <person name="Tang X.F."/>
            <person name="Huang Y.H."/>
            <person name="Xu Z.Y."/>
            <person name="Chen M.L."/>
            <person name="Du X.Y."/>
            <person name="Qiu B.Y."/>
            <person name="Chen P.T."/>
            <person name="Zhang W."/>
            <person name="Slipinski A."/>
            <person name="Escalona H.E."/>
            <person name="Waterhouse R.M."/>
            <person name="Zwick A."/>
            <person name="Pang H."/>
        </authorList>
    </citation>
    <scope>NUCLEOTIDE SEQUENCE [LARGE SCALE GENOMIC DNA]</scope>
    <source>
        <strain evidence="2">SYSU2018</strain>
    </source>
</reference>
<gene>
    <name evidence="2" type="ORF">HHI36_012758</name>
</gene>
<dbReference type="AlphaFoldDB" id="A0ABD2NFN1"/>
<evidence type="ECO:0000259" key="1">
    <source>
        <dbReference type="Pfam" id="PF14675"/>
    </source>
</evidence>
<evidence type="ECO:0000313" key="2">
    <source>
        <dbReference type="EMBL" id="KAL3277409.1"/>
    </source>
</evidence>
<feature type="domain" description="FANCI solenoid 1" evidence="1">
    <location>
        <begin position="64"/>
        <end position="133"/>
    </location>
</feature>
<dbReference type="Pfam" id="PF14675">
    <property type="entry name" value="FANCI_S1"/>
    <property type="match status" value="1"/>
</dbReference>
<name>A0ABD2NFN1_9CUCU</name>
<accession>A0ABD2NFN1</accession>
<evidence type="ECO:0000313" key="3">
    <source>
        <dbReference type="Proteomes" id="UP001516400"/>
    </source>
</evidence>